<evidence type="ECO:0000256" key="4">
    <source>
        <dbReference type="SAM" id="MobiDB-lite"/>
    </source>
</evidence>
<dbReference type="GO" id="GO:0030687">
    <property type="term" value="C:preribosome, large subunit precursor"/>
    <property type="evidence" value="ECO:0007669"/>
    <property type="project" value="TreeGrafter"/>
</dbReference>
<gene>
    <name evidence="7" type="ORF">J512_3850</name>
</gene>
<keyword evidence="2" id="KW-0547">Nucleotide-binding</keyword>
<protein>
    <submittedName>
        <fullName evidence="7">AAA domain family protein</fullName>
    </submittedName>
</protein>
<evidence type="ECO:0000256" key="1">
    <source>
        <dbReference type="ARBA" id="ARBA00009417"/>
    </source>
</evidence>
<feature type="domain" description="CbbQ/NirQ/NorQ C-terminal" evidence="6">
    <location>
        <begin position="329"/>
        <end position="409"/>
    </location>
</feature>
<dbReference type="InterPro" id="IPR011704">
    <property type="entry name" value="ATPase_dyneun-rel_AAA"/>
</dbReference>
<dbReference type="AlphaFoldDB" id="A0A009HZ98"/>
<dbReference type="Gene3D" id="3.40.50.300">
    <property type="entry name" value="P-loop containing nucleotide triphosphate hydrolases"/>
    <property type="match status" value="1"/>
</dbReference>
<evidence type="ECO:0000259" key="6">
    <source>
        <dbReference type="Pfam" id="PF08406"/>
    </source>
</evidence>
<dbReference type="SUPFAM" id="SSF52540">
    <property type="entry name" value="P-loop containing nucleoside triphosphate hydrolases"/>
    <property type="match status" value="1"/>
</dbReference>
<dbReference type="GO" id="GO:0000027">
    <property type="term" value="P:ribosomal large subunit assembly"/>
    <property type="evidence" value="ECO:0007669"/>
    <property type="project" value="TreeGrafter"/>
</dbReference>
<feature type="compositionally biased region" description="Basic and acidic residues" evidence="4">
    <location>
        <begin position="51"/>
        <end position="84"/>
    </location>
</feature>
<dbReference type="Pfam" id="PF07728">
    <property type="entry name" value="AAA_5"/>
    <property type="match status" value="1"/>
</dbReference>
<accession>A0A009HZ98</accession>
<organism evidence="7 8">
    <name type="scientific">Acinetobacter baumannii (strain 1295743)</name>
    <dbReference type="NCBI Taxonomy" id="1310613"/>
    <lineage>
        <taxon>Bacteria</taxon>
        <taxon>Pseudomonadati</taxon>
        <taxon>Pseudomonadota</taxon>
        <taxon>Gammaproteobacteria</taxon>
        <taxon>Moraxellales</taxon>
        <taxon>Moraxellaceae</taxon>
        <taxon>Acinetobacter</taxon>
        <taxon>Acinetobacter calcoaceticus/baumannii complex</taxon>
    </lineage>
</organism>
<dbReference type="GO" id="GO:0016887">
    <property type="term" value="F:ATP hydrolysis activity"/>
    <property type="evidence" value="ECO:0007669"/>
    <property type="project" value="InterPro"/>
</dbReference>
<dbReference type="InterPro" id="IPR013615">
    <property type="entry name" value="CbbQ_C"/>
</dbReference>
<evidence type="ECO:0000313" key="7">
    <source>
        <dbReference type="EMBL" id="EXB03681.1"/>
    </source>
</evidence>
<sequence length="414" mass="46296">MSNDPIICEICGGKTHVIAKHLKEKHPETTYEEYKEQYPDSPLLSPLAQKKMQEQAELKRAKEAELAKAQQEKATDTSTSKEETTVSTNNHKVKLALTNNEAKPNDIVVSKPFHEIFDLKGKSALSGSGKPIPISCIENSAFPEMIPEINDTYVWNVNELKDVMIALELNINPYVWGHKGAGKSEMFDQIAARTGRPLVRIQHTSNTEESHIVGMWTVKNGETIFELGPLALAMKHGWMYLADEYDFAQPNVLSVYQAVLEGKPLYIKEADAANRVIKPHPNFRFAATGNTNGSGDETGLYQGTNLQNSANYDRFGSVIYKSYMKKEDESLIIQKRVGLCAEDADKLVDYANLVREQYANSKISDTISPRSLINAAMIGLRRNDYKHGLKLAFTNKLTQVDQQVAEDLAQRVFG</sequence>
<dbReference type="GO" id="GO:0005524">
    <property type="term" value="F:ATP binding"/>
    <property type="evidence" value="ECO:0007669"/>
    <property type="project" value="UniProtKB-KW"/>
</dbReference>
<dbReference type="Proteomes" id="UP000020595">
    <property type="component" value="Unassembled WGS sequence"/>
</dbReference>
<keyword evidence="3" id="KW-0067">ATP-binding</keyword>
<dbReference type="PANTHER" id="PTHR48103:SF2">
    <property type="entry name" value="MIDASIN"/>
    <property type="match status" value="1"/>
</dbReference>
<dbReference type="InterPro" id="IPR027417">
    <property type="entry name" value="P-loop_NTPase"/>
</dbReference>
<comment type="similarity">
    <text evidence="1">Belongs to the CbbQ/NirQ/NorQ/GpvN family.</text>
</comment>
<dbReference type="RefSeq" id="WP_000063931.1">
    <property type="nucleotide sequence ID" value="NZ_JEWH01000078.1"/>
</dbReference>
<name>A0A009HZ98_ACIB9</name>
<dbReference type="EMBL" id="JEWH01000078">
    <property type="protein sequence ID" value="EXB03681.1"/>
    <property type="molecule type" value="Genomic_DNA"/>
</dbReference>
<evidence type="ECO:0000256" key="2">
    <source>
        <dbReference type="ARBA" id="ARBA00022741"/>
    </source>
</evidence>
<evidence type="ECO:0000256" key="3">
    <source>
        <dbReference type="ARBA" id="ARBA00022840"/>
    </source>
</evidence>
<comment type="caution">
    <text evidence="7">The sequence shown here is derived from an EMBL/GenBank/DDBJ whole genome shotgun (WGS) entry which is preliminary data.</text>
</comment>
<dbReference type="Pfam" id="PF08406">
    <property type="entry name" value="CbbQ_C"/>
    <property type="match status" value="1"/>
</dbReference>
<feature type="domain" description="ATPase dynein-related AAA" evidence="5">
    <location>
        <begin position="177"/>
        <end position="295"/>
    </location>
</feature>
<reference evidence="7 8" key="1">
    <citation type="submission" date="2014-02" db="EMBL/GenBank/DDBJ databases">
        <title>Comparative genomics and transcriptomics to identify genetic mechanisms underlying the emergence of carbapenem resistant Acinetobacter baumannii (CRAb).</title>
        <authorList>
            <person name="Harris A.D."/>
            <person name="Johnson K.J."/>
            <person name="George J."/>
            <person name="Shefchek K."/>
            <person name="Daugherty S.C."/>
            <person name="Parankush S."/>
            <person name="Sadzewicz L."/>
            <person name="Tallon L."/>
            <person name="Sengamalay N."/>
            <person name="Hazen T.H."/>
            <person name="Rasko D.A."/>
        </authorList>
    </citation>
    <scope>NUCLEOTIDE SEQUENCE [LARGE SCALE GENOMIC DNA]</scope>
    <source>
        <strain evidence="7 8">1295743</strain>
    </source>
</reference>
<proteinExistence type="inferred from homology"/>
<evidence type="ECO:0000313" key="8">
    <source>
        <dbReference type="Proteomes" id="UP000020595"/>
    </source>
</evidence>
<dbReference type="PANTHER" id="PTHR48103">
    <property type="entry name" value="MIDASIN-RELATED"/>
    <property type="match status" value="1"/>
</dbReference>
<dbReference type="PATRIC" id="fig|1310613.3.peg.3681"/>
<evidence type="ECO:0000259" key="5">
    <source>
        <dbReference type="Pfam" id="PF07728"/>
    </source>
</evidence>
<feature type="region of interest" description="Disordered" evidence="4">
    <location>
        <begin position="50"/>
        <end position="88"/>
    </location>
</feature>